<dbReference type="AlphaFoldDB" id="A0A9P6MT55"/>
<name>A0A9P6MT55_9FUNG</name>
<feature type="compositionally biased region" description="Low complexity" evidence="1">
    <location>
        <begin position="299"/>
        <end position="312"/>
    </location>
</feature>
<feature type="region of interest" description="Disordered" evidence="1">
    <location>
        <begin position="256"/>
        <end position="314"/>
    </location>
</feature>
<feature type="compositionally biased region" description="Polar residues" evidence="1">
    <location>
        <begin position="72"/>
        <end position="92"/>
    </location>
</feature>
<evidence type="ECO:0000256" key="1">
    <source>
        <dbReference type="SAM" id="MobiDB-lite"/>
    </source>
</evidence>
<evidence type="ECO:0000313" key="3">
    <source>
        <dbReference type="Proteomes" id="UP000703661"/>
    </source>
</evidence>
<gene>
    <name evidence="2" type="ORF">BGZ80_011698</name>
</gene>
<dbReference type="Proteomes" id="UP000703661">
    <property type="component" value="Unassembled WGS sequence"/>
</dbReference>
<organism evidence="2 3">
    <name type="scientific">Entomortierella chlamydospora</name>
    <dbReference type="NCBI Taxonomy" id="101097"/>
    <lineage>
        <taxon>Eukaryota</taxon>
        <taxon>Fungi</taxon>
        <taxon>Fungi incertae sedis</taxon>
        <taxon>Mucoromycota</taxon>
        <taxon>Mortierellomycotina</taxon>
        <taxon>Mortierellomycetes</taxon>
        <taxon>Mortierellales</taxon>
        <taxon>Mortierellaceae</taxon>
        <taxon>Entomortierella</taxon>
    </lineage>
</organism>
<comment type="caution">
    <text evidence="2">The sequence shown here is derived from an EMBL/GenBank/DDBJ whole genome shotgun (WGS) entry which is preliminary data.</text>
</comment>
<proteinExistence type="predicted"/>
<sequence>MSKGPFTTQFEDTGKFDPEIKTTDQRISMLKERIDELEMVLSEYYLDGAVFREYASERNKLKVARTASIASRATGKTGSESYTGQQNEQSAFQRRWGNTREPLVLPSQTLMESQHQHRGQLPSPQFPPVYARQSQEHTRRQSPEPSALVYYQQQLQKNRQHGKYRSESEQSLLAQLVEDDEEFISPRDAKRYPDQDQQTQGLLQQDHHGMHQTFLEQQERRIQQQQEQPPAFPPRPPKGNIKPIIVNAPLQAPSLLSPSPPLAHASPIDPSDSRSASWRSDGTDRGLKPNTMNSRSIFGSSTYSGHTSTTGTMQYEHVDMSDMSRMVREREL</sequence>
<feature type="compositionally biased region" description="Low complexity" evidence="1">
    <location>
        <begin position="256"/>
        <end position="267"/>
    </location>
</feature>
<dbReference type="EMBL" id="JAAAID010000974">
    <property type="protein sequence ID" value="KAG0012497.1"/>
    <property type="molecule type" value="Genomic_DNA"/>
</dbReference>
<keyword evidence="3" id="KW-1185">Reference proteome</keyword>
<feature type="region of interest" description="Disordered" evidence="1">
    <location>
        <begin position="72"/>
        <end position="146"/>
    </location>
</feature>
<reference evidence="2" key="1">
    <citation type="journal article" date="2020" name="Fungal Divers.">
        <title>Resolving the Mortierellaceae phylogeny through synthesis of multi-gene phylogenetics and phylogenomics.</title>
        <authorList>
            <person name="Vandepol N."/>
            <person name="Liber J."/>
            <person name="Desiro A."/>
            <person name="Na H."/>
            <person name="Kennedy M."/>
            <person name="Barry K."/>
            <person name="Grigoriev I.V."/>
            <person name="Miller A.N."/>
            <person name="O'Donnell K."/>
            <person name="Stajich J.E."/>
            <person name="Bonito G."/>
        </authorList>
    </citation>
    <scope>NUCLEOTIDE SEQUENCE</scope>
    <source>
        <strain evidence="2">NRRL 2769</strain>
    </source>
</reference>
<accession>A0A9P6MT55</accession>
<protein>
    <submittedName>
        <fullName evidence="2">Uncharacterized protein</fullName>
    </submittedName>
</protein>
<evidence type="ECO:0000313" key="2">
    <source>
        <dbReference type="EMBL" id="KAG0012497.1"/>
    </source>
</evidence>
<feature type="region of interest" description="Disordered" evidence="1">
    <location>
        <begin position="218"/>
        <end position="243"/>
    </location>
</feature>